<gene>
    <name evidence="2" type="ordered locus">Fluta_3721</name>
</gene>
<dbReference type="OrthoDB" id="1375728at2"/>
<dbReference type="Proteomes" id="UP000007463">
    <property type="component" value="Chromosome"/>
</dbReference>
<dbReference type="AlphaFoldDB" id="F2IFH5"/>
<dbReference type="EMBL" id="CP002542">
    <property type="protein sequence ID" value="AEA45689.1"/>
    <property type="molecule type" value="Genomic_DNA"/>
</dbReference>
<reference evidence="2 3" key="1">
    <citation type="journal article" date="2011" name="Stand. Genomic Sci.">
        <title>Complete genome sequence of the gliding freshwater bacterium Fluviicola taffensis type strain (RW262).</title>
        <authorList>
            <person name="Woyke T."/>
            <person name="Chertkov O."/>
            <person name="Lapidus A."/>
            <person name="Nolan M."/>
            <person name="Lucas S."/>
            <person name="Del Rio T.G."/>
            <person name="Tice H."/>
            <person name="Cheng J.F."/>
            <person name="Tapia R."/>
            <person name="Han C."/>
            <person name="Goodwin L."/>
            <person name="Pitluck S."/>
            <person name="Liolios K."/>
            <person name="Pagani I."/>
            <person name="Ivanova N."/>
            <person name="Huntemann M."/>
            <person name="Mavromatis K."/>
            <person name="Mikhailova N."/>
            <person name="Pati A."/>
            <person name="Chen A."/>
            <person name="Palaniappan K."/>
            <person name="Land M."/>
            <person name="Hauser L."/>
            <person name="Brambilla E.M."/>
            <person name="Rohde M."/>
            <person name="Mwirichia R."/>
            <person name="Sikorski J."/>
            <person name="Tindall B.J."/>
            <person name="Goker M."/>
            <person name="Bristow J."/>
            <person name="Eisen J.A."/>
            <person name="Markowitz V."/>
            <person name="Hugenholtz P."/>
            <person name="Klenk H.P."/>
            <person name="Kyrpides N.C."/>
        </authorList>
    </citation>
    <scope>NUCLEOTIDE SEQUENCE [LARGE SCALE GENOMIC DNA]</scope>
    <source>
        <strain evidence="3">DSM 16823 / RW262 / RW262</strain>
    </source>
</reference>
<keyword evidence="3" id="KW-1185">Reference proteome</keyword>
<feature type="coiled-coil region" evidence="1">
    <location>
        <begin position="181"/>
        <end position="208"/>
    </location>
</feature>
<evidence type="ECO:0000256" key="1">
    <source>
        <dbReference type="SAM" id="Coils"/>
    </source>
</evidence>
<name>F2IFH5_FLUTR</name>
<keyword evidence="1" id="KW-0175">Coiled coil</keyword>
<protein>
    <submittedName>
        <fullName evidence="2">Uncharacterized protein</fullName>
    </submittedName>
</protein>
<dbReference type="RefSeq" id="WP_013688452.1">
    <property type="nucleotide sequence ID" value="NC_015321.1"/>
</dbReference>
<organism evidence="2 3">
    <name type="scientific">Fluviicola taffensis (strain DSM 16823 / NCIMB 13979 / RW262)</name>
    <dbReference type="NCBI Taxonomy" id="755732"/>
    <lineage>
        <taxon>Bacteria</taxon>
        <taxon>Pseudomonadati</taxon>
        <taxon>Bacteroidota</taxon>
        <taxon>Flavobacteriia</taxon>
        <taxon>Flavobacteriales</taxon>
        <taxon>Crocinitomicaceae</taxon>
        <taxon>Fluviicola</taxon>
    </lineage>
</organism>
<dbReference type="STRING" id="755732.Fluta_3721"/>
<dbReference type="KEGG" id="fte:Fluta_3721"/>
<sequence>METNNKNLETLIKLRHLSEGLNSNWEALNTAKVKVAHLLDEANNIVKMFGSDLGKSKFQEDVNLIASLRDKIESQLAYFKNKIESQSSSDSSEIYKDFLSNTESISSIFTKIGKYPDDYFSGMNSADWFGVWAVIQSNIYTVQGIGHSAFVQLQMFENFSKQEIDDLTKEIIKYIPKSYHIEDAIQYKQEYMTALAQMEEEANKKDNLWDRFLNLLAGNIPFKQTPQERVMMMRWVNGEKGEL</sequence>
<dbReference type="HOGENOM" id="CLU_1060645_0_0_10"/>
<proteinExistence type="predicted"/>
<reference evidence="3" key="2">
    <citation type="submission" date="2011-02" db="EMBL/GenBank/DDBJ databases">
        <title>The complete genome of Fluviicola taffensis DSM 16823.</title>
        <authorList>
            <consortium name="US DOE Joint Genome Institute (JGI-PGF)"/>
            <person name="Lucas S."/>
            <person name="Copeland A."/>
            <person name="Lapidus A."/>
            <person name="Bruce D."/>
            <person name="Goodwin L."/>
            <person name="Pitluck S."/>
            <person name="Kyrpides N."/>
            <person name="Mavromatis K."/>
            <person name="Ivanova N."/>
            <person name="Mikhailova N."/>
            <person name="Pagani I."/>
            <person name="Chertkov O."/>
            <person name="Detter J.C."/>
            <person name="Han C."/>
            <person name="Tapia R."/>
            <person name="Land M."/>
            <person name="Hauser L."/>
            <person name="Markowitz V."/>
            <person name="Cheng J.-F."/>
            <person name="Hugenholtz P."/>
            <person name="Woyke T."/>
            <person name="Wu D."/>
            <person name="Tindall B."/>
            <person name="Pomrenke H.G."/>
            <person name="Brambilla E."/>
            <person name="Klenk H.-P."/>
            <person name="Eisen J.A."/>
        </authorList>
    </citation>
    <scope>NUCLEOTIDE SEQUENCE [LARGE SCALE GENOMIC DNA]</scope>
    <source>
        <strain evidence="3">DSM 16823 / RW262 / RW262</strain>
    </source>
</reference>
<evidence type="ECO:0000313" key="3">
    <source>
        <dbReference type="Proteomes" id="UP000007463"/>
    </source>
</evidence>
<evidence type="ECO:0000313" key="2">
    <source>
        <dbReference type="EMBL" id="AEA45689.1"/>
    </source>
</evidence>
<accession>F2IFH5</accession>